<dbReference type="Proteomes" id="UP000218335">
    <property type="component" value="Unassembled WGS sequence"/>
</dbReference>
<name>A0A2A4GW04_9STAP</name>
<dbReference type="AlphaFoldDB" id="A0A2A4GW04"/>
<proteinExistence type="predicted"/>
<gene>
    <name evidence="1" type="ORF">B5C08_08275</name>
</gene>
<organism evidence="1 2">
    <name type="scientific">Staphylococcus delphini</name>
    <dbReference type="NCBI Taxonomy" id="53344"/>
    <lineage>
        <taxon>Bacteria</taxon>
        <taxon>Bacillati</taxon>
        <taxon>Bacillota</taxon>
        <taxon>Bacilli</taxon>
        <taxon>Bacillales</taxon>
        <taxon>Staphylococcaceae</taxon>
        <taxon>Staphylococcus</taxon>
        <taxon>Staphylococcus intermedius group</taxon>
    </lineage>
</organism>
<sequence>MQNLLTINVEKNKNFQSLDQHKKIKFLKKINRYKKNDFIQYSNFYEIDLSTNEFYTIMLDLEENHLVAKIFEVYSPYTHNSTGYTLDEIDLKDEIYCEETDEAFTVSPDNIKVKFKVIV</sequence>
<dbReference type="EMBL" id="MWUU01000010">
    <property type="protein sequence ID" value="PCF54696.1"/>
    <property type="molecule type" value="Genomic_DNA"/>
</dbReference>
<protein>
    <submittedName>
        <fullName evidence="1">Uncharacterized protein</fullName>
    </submittedName>
</protein>
<accession>A0A2A4GW04</accession>
<comment type="caution">
    <text evidence="1">The sequence shown here is derived from an EMBL/GenBank/DDBJ whole genome shotgun (WGS) entry which is preliminary data.</text>
</comment>
<evidence type="ECO:0000313" key="2">
    <source>
        <dbReference type="Proteomes" id="UP000218335"/>
    </source>
</evidence>
<reference evidence="1 2" key="1">
    <citation type="journal article" date="2017" name="PLoS ONE">
        <title>Development of a real-time PCR for detection of Staphylococcus pseudintermedius using a novel automated comparison of whole-genome sequences.</title>
        <authorList>
            <person name="Verstappen K.M."/>
            <person name="Huijbregts L."/>
            <person name="Spaninks M."/>
            <person name="Wagenaar J.A."/>
            <person name="Fluit A.C."/>
            <person name="Duim B."/>
        </authorList>
    </citation>
    <scope>NUCLEOTIDE SEQUENCE [LARGE SCALE GENOMIC DNA]</scope>
    <source>
        <strain evidence="1 2">215070706401-1</strain>
    </source>
</reference>
<dbReference type="RefSeq" id="WP_096555793.1">
    <property type="nucleotide sequence ID" value="NZ_CP118782.1"/>
</dbReference>
<evidence type="ECO:0000313" key="1">
    <source>
        <dbReference type="EMBL" id="PCF54696.1"/>
    </source>
</evidence>